<accession>A0A154L4M1</accession>
<dbReference type="Pfam" id="PF12706">
    <property type="entry name" value="Lactamase_B_2"/>
    <property type="match status" value="1"/>
</dbReference>
<dbReference type="InterPro" id="IPR001279">
    <property type="entry name" value="Metallo-B-lactamas"/>
</dbReference>
<dbReference type="InterPro" id="IPR036866">
    <property type="entry name" value="RibonucZ/Hydroxyglut_hydro"/>
</dbReference>
<dbReference type="Proteomes" id="UP000076335">
    <property type="component" value="Unassembled WGS sequence"/>
</dbReference>
<sequence length="362" mass="39941">MSARMRVLSGLGEKGPACLRLEFFNRRWLLDCGVGPENDSGFDPAWLNKVNAVFITHDHVDHIGAAAEVIAAGLPIYCTEVTARSLPAGANVIILPPYGEIQVDGVTVTTGRTGHAFGGVWLHFELGGGVLYTGDFCKESDYFLYDTPPDAATVLMDASYGMERLTQQVRIDGLLTKMSKLDGQILFPVPPSGRAAEMALLFEKHGMANWSMDARCYGRVKQVLGDGGSDYVSFDAIRKLRGLKDKARDFNPDARLLLCHAPCGTYGTAGELIEKWGQEGRLGRDAHVIFTGFMPVEARRMVEKGHAHFRRWNVHPLFDDVVAMANDCHAMQIVPLFNGRPEDFALVDGFDGRLQLSDRFYL</sequence>
<dbReference type="SUPFAM" id="SSF56281">
    <property type="entry name" value="Metallo-hydrolase/oxidoreductase"/>
    <property type="match status" value="1"/>
</dbReference>
<dbReference type="SMART" id="SM00849">
    <property type="entry name" value="Lactamase_B"/>
    <property type="match status" value="1"/>
</dbReference>
<dbReference type="InterPro" id="IPR050698">
    <property type="entry name" value="MBL"/>
</dbReference>
<feature type="domain" description="Metallo-beta-lactamase" evidence="1">
    <location>
        <begin position="15"/>
        <end position="178"/>
    </location>
</feature>
<dbReference type="OrthoDB" id="9803916at2"/>
<gene>
    <name evidence="2" type="ORF">AUP42_19800</name>
</gene>
<dbReference type="PANTHER" id="PTHR11203:SF37">
    <property type="entry name" value="INTEGRATOR COMPLEX SUBUNIT 11"/>
    <property type="match status" value="1"/>
</dbReference>
<protein>
    <submittedName>
        <fullName evidence="2">MBL fold metallo-hydrolase</fullName>
    </submittedName>
</protein>
<proteinExistence type="predicted"/>
<evidence type="ECO:0000259" key="1">
    <source>
        <dbReference type="SMART" id="SM00849"/>
    </source>
</evidence>
<dbReference type="EMBL" id="LPVY01000013">
    <property type="protein sequence ID" value="KZB64041.1"/>
    <property type="molecule type" value="Genomic_DNA"/>
</dbReference>
<dbReference type="Gene3D" id="3.60.15.10">
    <property type="entry name" value="Ribonuclease Z/Hydroxyacylglutathione hydrolase-like"/>
    <property type="match status" value="1"/>
</dbReference>
<reference evidence="2 3" key="1">
    <citation type="submission" date="2015-12" db="EMBL/GenBank/DDBJ databases">
        <title>Genome sequence of Thalassospira lucentensis MCCC 1A02072.</title>
        <authorList>
            <person name="Lu L."/>
            <person name="Lai Q."/>
            <person name="Shao Z."/>
            <person name="Qian P."/>
        </authorList>
    </citation>
    <scope>NUCLEOTIDE SEQUENCE [LARGE SCALE GENOMIC DNA]</scope>
    <source>
        <strain evidence="2 3">MCCC 1A02072</strain>
    </source>
</reference>
<comment type="caution">
    <text evidence="2">The sequence shown here is derived from an EMBL/GenBank/DDBJ whole genome shotgun (WGS) entry which is preliminary data.</text>
</comment>
<dbReference type="PANTHER" id="PTHR11203">
    <property type="entry name" value="CLEAVAGE AND POLYADENYLATION SPECIFICITY FACTOR FAMILY MEMBER"/>
    <property type="match status" value="1"/>
</dbReference>
<evidence type="ECO:0000313" key="3">
    <source>
        <dbReference type="Proteomes" id="UP000076335"/>
    </source>
</evidence>
<dbReference type="GO" id="GO:0004521">
    <property type="term" value="F:RNA endonuclease activity"/>
    <property type="evidence" value="ECO:0007669"/>
    <property type="project" value="TreeGrafter"/>
</dbReference>
<keyword evidence="2" id="KW-0378">Hydrolase</keyword>
<name>A0A154L4M1_9PROT</name>
<dbReference type="AlphaFoldDB" id="A0A154L4M1"/>
<organism evidence="2 3">
    <name type="scientific">Thalassospira lucentensis</name>
    <dbReference type="NCBI Taxonomy" id="168935"/>
    <lineage>
        <taxon>Bacteria</taxon>
        <taxon>Pseudomonadati</taxon>
        <taxon>Pseudomonadota</taxon>
        <taxon>Alphaproteobacteria</taxon>
        <taxon>Rhodospirillales</taxon>
        <taxon>Thalassospiraceae</taxon>
        <taxon>Thalassospira</taxon>
    </lineage>
</organism>
<dbReference type="GO" id="GO:0016787">
    <property type="term" value="F:hydrolase activity"/>
    <property type="evidence" value="ECO:0007669"/>
    <property type="project" value="UniProtKB-KW"/>
</dbReference>
<evidence type="ECO:0000313" key="2">
    <source>
        <dbReference type="EMBL" id="KZB64041.1"/>
    </source>
</evidence>
<dbReference type="RefSeq" id="WP_062952021.1">
    <property type="nucleotide sequence ID" value="NZ_LPVY01000013.1"/>
</dbReference>